<evidence type="ECO:0000313" key="3">
    <source>
        <dbReference type="EMBL" id="HIH32792.1"/>
    </source>
</evidence>
<dbReference type="CDD" id="cd00093">
    <property type="entry name" value="HTH_XRE"/>
    <property type="match status" value="1"/>
</dbReference>
<dbReference type="SUPFAM" id="SSF47413">
    <property type="entry name" value="lambda repressor-like DNA-binding domains"/>
    <property type="match status" value="1"/>
</dbReference>
<reference evidence="4" key="3">
    <citation type="submission" date="2021-05" db="EMBL/GenBank/DDBJ databases">
        <title>Protein family content uncovers lineage relationships and bacterial pathway maintenance mechanisms in DPANN archaea.</title>
        <authorList>
            <person name="Castelle C.J."/>
            <person name="Meheust R."/>
            <person name="Jaffe A.L."/>
            <person name="Seitz K."/>
            <person name="Gong X."/>
            <person name="Baker B.J."/>
            <person name="Banfield J.F."/>
        </authorList>
    </citation>
    <scope>NUCLEOTIDE SEQUENCE</scope>
    <source>
        <strain evidence="4">RIFCSPLOWO2_01_FULL_43_13</strain>
    </source>
</reference>
<reference evidence="2 5" key="1">
    <citation type="journal article" date="2020" name="bioRxiv">
        <title>A rank-normalized archaeal taxonomy based on genome phylogeny resolves widespread incomplete and uneven classifications.</title>
        <authorList>
            <person name="Rinke C."/>
            <person name="Chuvochina M."/>
            <person name="Mussig A.J."/>
            <person name="Chaumeil P.-A."/>
            <person name="Waite D.W."/>
            <person name="Whitman W.B."/>
            <person name="Parks D.H."/>
            <person name="Hugenholtz P."/>
        </authorList>
    </citation>
    <scope>NUCLEOTIDE SEQUENCE [LARGE SCALE GENOMIC DNA]</scope>
    <source>
        <strain evidence="2">UBA10191</strain>
    </source>
</reference>
<dbReference type="InterPro" id="IPR010982">
    <property type="entry name" value="Lambda_DNA-bd_dom_sf"/>
</dbReference>
<proteinExistence type="predicted"/>
<dbReference type="EMBL" id="DUFJ01000024">
    <property type="protein sequence ID" value="HIH32792.1"/>
    <property type="molecule type" value="Genomic_DNA"/>
</dbReference>
<dbReference type="NCBIfam" id="TIGR00270">
    <property type="entry name" value="multiprotein bridging factor aMBF1"/>
    <property type="match status" value="1"/>
</dbReference>
<evidence type="ECO:0000313" key="5">
    <source>
        <dbReference type="Proteomes" id="UP000527315"/>
    </source>
</evidence>
<comment type="caution">
    <text evidence="3">The sequence shown here is derived from an EMBL/GenBank/DDBJ whole genome shotgun (WGS) entry which is preliminary data.</text>
</comment>
<dbReference type="Proteomes" id="UP000590964">
    <property type="component" value="Unassembled WGS sequence"/>
</dbReference>
<evidence type="ECO:0000313" key="4">
    <source>
        <dbReference type="EMBL" id="MBS3057818.1"/>
    </source>
</evidence>
<dbReference type="InterPro" id="IPR004451">
    <property type="entry name" value="MJ0586"/>
</dbReference>
<dbReference type="SMART" id="SM00530">
    <property type="entry name" value="HTH_XRE"/>
    <property type="match status" value="1"/>
</dbReference>
<dbReference type="AlphaFoldDB" id="A0A7J4KSC9"/>
<reference evidence="4" key="2">
    <citation type="submission" date="2021-03" db="EMBL/GenBank/DDBJ databases">
        <authorList>
            <person name="Jaffe A."/>
        </authorList>
    </citation>
    <scope>NUCLEOTIDE SEQUENCE</scope>
    <source>
        <strain evidence="4">RIFCSPLOWO2_01_FULL_43_13</strain>
    </source>
</reference>
<dbReference type="Pfam" id="PF01381">
    <property type="entry name" value="HTH_3"/>
    <property type="match status" value="1"/>
</dbReference>
<organism evidence="3 5">
    <name type="scientific">Candidatus Iainarchaeum sp</name>
    <dbReference type="NCBI Taxonomy" id="3101447"/>
    <lineage>
        <taxon>Archaea</taxon>
        <taxon>Candidatus Iainarchaeota</taxon>
        <taxon>Candidatus Iainarchaeia</taxon>
        <taxon>Candidatus Iainarchaeales</taxon>
        <taxon>Candidatus Iainarchaeaceae</taxon>
        <taxon>Candidatus Iainarchaeum</taxon>
    </lineage>
</organism>
<dbReference type="EMBL" id="DUFW01000048">
    <property type="protein sequence ID" value="HIH21599.1"/>
    <property type="molecule type" value="Genomic_DNA"/>
</dbReference>
<dbReference type="Proteomes" id="UP000680185">
    <property type="component" value="Unassembled WGS sequence"/>
</dbReference>
<name>A0A7J4KSC9_9ARCH</name>
<dbReference type="EMBL" id="JAGVWB010000002">
    <property type="protein sequence ID" value="MBS3057818.1"/>
    <property type="molecule type" value="Genomic_DNA"/>
</dbReference>
<dbReference type="Proteomes" id="UP000527315">
    <property type="component" value="Unassembled WGS sequence"/>
</dbReference>
<dbReference type="Gene3D" id="1.10.260.40">
    <property type="entry name" value="lambda repressor-like DNA-binding domains"/>
    <property type="match status" value="1"/>
</dbReference>
<evidence type="ECO:0000313" key="2">
    <source>
        <dbReference type="EMBL" id="HIH21599.1"/>
    </source>
</evidence>
<feature type="domain" description="HTH cro/C1-type" evidence="1">
    <location>
        <begin position="76"/>
        <end position="130"/>
    </location>
</feature>
<accession>A0A7J4KSC9</accession>
<evidence type="ECO:0000259" key="1">
    <source>
        <dbReference type="PROSITE" id="PS50943"/>
    </source>
</evidence>
<protein>
    <submittedName>
        <fullName evidence="3">TIGR00270 family protein</fullName>
    </submittedName>
</protein>
<sequence length="133" mass="14943">MNCELCGKPAFEKTFVEIDGAVLLACDECSTLGSIVQEPRAESQKMRKAFIQKKPFLPSRELDEGLSLKADYGSAVRNKRQALGLTLEELAKKMFEKESVLQKIESQKLIPSEQLVAKLEKALQLSLRENSRE</sequence>
<dbReference type="InterPro" id="IPR001387">
    <property type="entry name" value="Cro/C1-type_HTH"/>
</dbReference>
<dbReference type="PROSITE" id="PS50943">
    <property type="entry name" value="HTH_CROC1"/>
    <property type="match status" value="1"/>
</dbReference>
<dbReference type="GO" id="GO:0003677">
    <property type="term" value="F:DNA binding"/>
    <property type="evidence" value="ECO:0007669"/>
    <property type="project" value="InterPro"/>
</dbReference>
<gene>
    <name evidence="2" type="ORF">HA222_02985</name>
    <name evidence="3" type="ORF">HA227_00930</name>
    <name evidence="4" type="ORF">J4478_00265</name>
</gene>